<dbReference type="AlphaFoldDB" id="A0A6L8S5C4"/>
<proteinExistence type="predicted"/>
<dbReference type="CDD" id="cd00761">
    <property type="entry name" value="Glyco_tranf_GTA_type"/>
    <property type="match status" value="1"/>
</dbReference>
<keyword evidence="3" id="KW-0808">Transferase</keyword>
<accession>A0A6L8S5C4</accession>
<dbReference type="PANTHER" id="PTHR22916">
    <property type="entry name" value="GLYCOSYLTRANSFERASE"/>
    <property type="match status" value="1"/>
</dbReference>
<reference evidence="3 4" key="1">
    <citation type="journal article" date="2019" name="Nat. Med.">
        <title>A library of human gut bacterial isolates paired with longitudinal multiomics data enables mechanistic microbiome research.</title>
        <authorList>
            <person name="Poyet M."/>
            <person name="Groussin M."/>
            <person name="Gibbons S.M."/>
            <person name="Avila-Pacheco J."/>
            <person name="Jiang X."/>
            <person name="Kearney S.M."/>
            <person name="Perrotta A.R."/>
            <person name="Berdy B."/>
            <person name="Zhao S."/>
            <person name="Lieberman T.D."/>
            <person name="Swanson P.K."/>
            <person name="Smith M."/>
            <person name="Roesemann S."/>
            <person name="Alexander J.E."/>
            <person name="Rich S.A."/>
            <person name="Livny J."/>
            <person name="Vlamakis H."/>
            <person name="Clish C."/>
            <person name="Bullock K."/>
            <person name="Deik A."/>
            <person name="Scott J."/>
            <person name="Pierce K.A."/>
            <person name="Xavier R.J."/>
            <person name="Alm E.J."/>
        </authorList>
    </citation>
    <scope>NUCLEOTIDE SEQUENCE [LARGE SCALE GENOMIC DNA]</scope>
    <source>
        <strain evidence="3 4">BIOML-A6</strain>
    </source>
</reference>
<dbReference type="RefSeq" id="WP_055303350.1">
    <property type="nucleotide sequence ID" value="NZ_RCYC01000014.1"/>
</dbReference>
<gene>
    <name evidence="3" type="ORF">GT528_14120</name>
</gene>
<comment type="caution">
    <text evidence="3">The sequence shown here is derived from an EMBL/GenBank/DDBJ whole genome shotgun (WGS) entry which is preliminary data.</text>
</comment>
<evidence type="ECO:0000256" key="1">
    <source>
        <dbReference type="SAM" id="Phobius"/>
    </source>
</evidence>
<evidence type="ECO:0000259" key="2">
    <source>
        <dbReference type="Pfam" id="PF00535"/>
    </source>
</evidence>
<keyword evidence="1" id="KW-0472">Membrane</keyword>
<feature type="domain" description="Glycosyltransferase 2-like" evidence="2">
    <location>
        <begin position="7"/>
        <end position="111"/>
    </location>
</feature>
<keyword evidence="1" id="KW-1133">Transmembrane helix</keyword>
<dbReference type="Gene3D" id="3.90.550.10">
    <property type="entry name" value="Spore Coat Polysaccharide Biosynthesis Protein SpsA, Chain A"/>
    <property type="match status" value="1"/>
</dbReference>
<protein>
    <submittedName>
        <fullName evidence="3">Glycosyltransferase</fullName>
    </submittedName>
</protein>
<dbReference type="EMBL" id="WWSC01000023">
    <property type="protein sequence ID" value="MZK42785.1"/>
    <property type="molecule type" value="Genomic_DNA"/>
</dbReference>
<keyword evidence="1" id="KW-0812">Transmembrane</keyword>
<dbReference type="SUPFAM" id="SSF53448">
    <property type="entry name" value="Nucleotide-diphospho-sugar transferases"/>
    <property type="match status" value="1"/>
</dbReference>
<dbReference type="Pfam" id="PF00535">
    <property type="entry name" value="Glycos_transf_2"/>
    <property type="match status" value="1"/>
</dbReference>
<dbReference type="InterPro" id="IPR029044">
    <property type="entry name" value="Nucleotide-diphossugar_trans"/>
</dbReference>
<dbReference type="Proteomes" id="UP000472916">
    <property type="component" value="Unassembled WGS sequence"/>
</dbReference>
<organism evidence="3 4">
    <name type="scientific">Dorea longicatena</name>
    <dbReference type="NCBI Taxonomy" id="88431"/>
    <lineage>
        <taxon>Bacteria</taxon>
        <taxon>Bacillati</taxon>
        <taxon>Bacillota</taxon>
        <taxon>Clostridia</taxon>
        <taxon>Lachnospirales</taxon>
        <taxon>Lachnospiraceae</taxon>
        <taxon>Dorea</taxon>
    </lineage>
</organism>
<dbReference type="InterPro" id="IPR001173">
    <property type="entry name" value="Glyco_trans_2-like"/>
</dbReference>
<dbReference type="GO" id="GO:0016758">
    <property type="term" value="F:hexosyltransferase activity"/>
    <property type="evidence" value="ECO:0007669"/>
    <property type="project" value="UniProtKB-ARBA"/>
</dbReference>
<name>A0A6L8S5C4_9FIRM</name>
<dbReference type="PANTHER" id="PTHR22916:SF3">
    <property type="entry name" value="UDP-GLCNAC:BETAGAL BETA-1,3-N-ACETYLGLUCOSAMINYLTRANSFERASE-LIKE PROTEIN 1"/>
    <property type="match status" value="1"/>
</dbReference>
<sequence>MKERKLTIFTPIYNRAYCLNNCYQSMRRQKNKRFVWIIVDDGSTDNLESLVSEWIVEESEFQIEYYRKENGGMYTAYNLAFEHIITDYWMCIDSDDWLADDAVDRIYDAIDYVEKKKLSICGIVGLDALQDGTICGGKLPDVDIVGLLELKLKYHHKGDIKVIYSMADTKHYIPMPEIPGEKDFNPYYMMLKMDINKPLYICNHILCIVNYQQDGMTSRVLQSYEECPVSYAMLREAYLEHQEIPCMFAYRQCIHYVSSWIFAKRQKKKVNSLWRRKLVWMAVIPGVILNMWVRWKNRRH</sequence>
<evidence type="ECO:0000313" key="4">
    <source>
        <dbReference type="Proteomes" id="UP000472916"/>
    </source>
</evidence>
<evidence type="ECO:0000313" key="3">
    <source>
        <dbReference type="EMBL" id="MZK42785.1"/>
    </source>
</evidence>
<feature type="transmembrane region" description="Helical" evidence="1">
    <location>
        <begin position="278"/>
        <end position="295"/>
    </location>
</feature>